<reference evidence="1" key="1">
    <citation type="submission" date="2017-08" db="EMBL/GenBank/DDBJ databases">
        <authorList>
            <person name="Polle J.E."/>
            <person name="Barry K."/>
            <person name="Cushman J."/>
            <person name="Schmutz J."/>
            <person name="Tran D."/>
            <person name="Hathwaick L.T."/>
            <person name="Yim W.C."/>
            <person name="Jenkins J."/>
            <person name="Mckie-Krisberg Z.M."/>
            <person name="Prochnik S."/>
            <person name="Lindquist E."/>
            <person name="Dockter R.B."/>
            <person name="Adam C."/>
            <person name="Molina H."/>
            <person name="Bunkerborg J."/>
            <person name="Jin E."/>
            <person name="Buchheim M."/>
            <person name="Magnuson J."/>
        </authorList>
    </citation>
    <scope>NUCLEOTIDE SEQUENCE</scope>
    <source>
        <strain evidence="1">CCAP 19/18</strain>
    </source>
</reference>
<proteinExistence type="predicted"/>
<name>A0ABQ7GFK2_DUNSA</name>
<dbReference type="EMBL" id="MU069814">
    <property type="protein sequence ID" value="KAF5833385.1"/>
    <property type="molecule type" value="Genomic_DNA"/>
</dbReference>
<evidence type="ECO:0000313" key="2">
    <source>
        <dbReference type="Proteomes" id="UP000815325"/>
    </source>
</evidence>
<accession>A0ABQ7GFK2</accession>
<organism evidence="1 2">
    <name type="scientific">Dunaliella salina</name>
    <name type="common">Green alga</name>
    <name type="synonym">Protococcus salinus</name>
    <dbReference type="NCBI Taxonomy" id="3046"/>
    <lineage>
        <taxon>Eukaryota</taxon>
        <taxon>Viridiplantae</taxon>
        <taxon>Chlorophyta</taxon>
        <taxon>core chlorophytes</taxon>
        <taxon>Chlorophyceae</taxon>
        <taxon>CS clade</taxon>
        <taxon>Chlamydomonadales</taxon>
        <taxon>Dunaliellaceae</taxon>
        <taxon>Dunaliella</taxon>
    </lineage>
</organism>
<dbReference type="Proteomes" id="UP000815325">
    <property type="component" value="Unassembled WGS sequence"/>
</dbReference>
<gene>
    <name evidence="1" type="ORF">DUNSADRAFT_10317</name>
</gene>
<evidence type="ECO:0000313" key="1">
    <source>
        <dbReference type="EMBL" id="KAF5833385.1"/>
    </source>
</evidence>
<protein>
    <submittedName>
        <fullName evidence="1">Uncharacterized protein</fullName>
    </submittedName>
</protein>
<keyword evidence="2" id="KW-1185">Reference proteome</keyword>
<sequence length="149" mass="16838">MLYSAISQRRSLRICGLTLGDCSIEDLDKVHEGLRRLTNLSELNIWYMGEMSGGMFPSPGFGAAILSLCVQAALVLNAPTCLIDVHWCPTRLDGYDMDFSTSDDVTKMQEEDRKQEMAALKNAWERMSRAMPVKGSHVKLRTRFQSKEF</sequence>
<comment type="caution">
    <text evidence="1">The sequence shown here is derived from an EMBL/GenBank/DDBJ whole genome shotgun (WGS) entry which is preliminary data.</text>
</comment>